<dbReference type="Proteomes" id="UP001197974">
    <property type="component" value="Chromosome"/>
</dbReference>
<protein>
    <recommendedName>
        <fullName evidence="3">Immunity protein 63 domain-containing protein</fullName>
    </recommendedName>
</protein>
<organism evidence="1 2">
    <name type="scientific">Bacillus carboniphilus</name>
    <dbReference type="NCBI Taxonomy" id="86663"/>
    <lineage>
        <taxon>Bacteria</taxon>
        <taxon>Bacillati</taxon>
        <taxon>Bacillota</taxon>
        <taxon>Bacilli</taxon>
        <taxon>Bacillales</taxon>
        <taxon>Bacillaceae</taxon>
        <taxon>Bacillus</taxon>
    </lineage>
</organism>
<evidence type="ECO:0008006" key="3">
    <source>
        <dbReference type="Google" id="ProtNLM"/>
    </source>
</evidence>
<proteinExistence type="predicted"/>
<reference evidence="1 2" key="1">
    <citation type="submission" date="2023-06" db="EMBL/GenBank/DDBJ databases">
        <title>Five Gram-positive bacteria isolated from mangrove sediments in Shenzhen, Guangdong, China.</title>
        <authorList>
            <person name="Yu S."/>
            <person name="Zheng W."/>
            <person name="Huang Y."/>
        </authorList>
    </citation>
    <scope>NUCLEOTIDE SEQUENCE [LARGE SCALE GENOMIC DNA]</scope>
    <source>
        <strain evidence="1 2">SaN35-3</strain>
    </source>
</reference>
<name>A0ABY9JT85_9BACI</name>
<sequence>MNRQQLQDICSDLGIKILFKNGCIKEDKGGYYPSYNQIEKENDGWYYSFMNSETRPRPEREEVKQFKDEKEAIKYFFIKLLDEYFLHDISRTPVADVNSVRELEQFFHSIGVPDEYYSCSVIRPQEMYGEIIDDKMRVNYIDKNNQKKFSSPLVDIKKGFTALSRITYRLYLIKELEKQYLKRKMLTESFTDDDILVFLM</sequence>
<dbReference type="RefSeq" id="WP_226542555.1">
    <property type="nucleotide sequence ID" value="NZ_CP129013.1"/>
</dbReference>
<gene>
    <name evidence="1" type="ORF">LC087_18235</name>
</gene>
<dbReference type="EMBL" id="CP129013">
    <property type="protein sequence ID" value="WLR42594.1"/>
    <property type="molecule type" value="Genomic_DNA"/>
</dbReference>
<accession>A0ABY9JT85</accession>
<evidence type="ECO:0000313" key="2">
    <source>
        <dbReference type="Proteomes" id="UP001197974"/>
    </source>
</evidence>
<keyword evidence="2" id="KW-1185">Reference proteome</keyword>
<evidence type="ECO:0000313" key="1">
    <source>
        <dbReference type="EMBL" id="WLR42594.1"/>
    </source>
</evidence>